<evidence type="ECO:0000256" key="5">
    <source>
        <dbReference type="ARBA" id="ARBA00022781"/>
    </source>
</evidence>
<keyword evidence="10" id="KW-1003">Cell membrane</keyword>
<dbReference type="GO" id="GO:0046933">
    <property type="term" value="F:proton-transporting ATP synthase activity, rotational mechanism"/>
    <property type="evidence" value="ECO:0007669"/>
    <property type="project" value="UniProtKB-UniRule"/>
</dbReference>
<keyword evidence="4 10" id="KW-0813">Transport</keyword>
<evidence type="ECO:0000256" key="10">
    <source>
        <dbReference type="HAMAP-Rule" id="MF_00815"/>
    </source>
</evidence>
<dbReference type="CDD" id="cd12151">
    <property type="entry name" value="F1-ATPase_gamma"/>
    <property type="match status" value="1"/>
</dbReference>
<evidence type="ECO:0000256" key="9">
    <source>
        <dbReference type="ARBA" id="ARBA00023310"/>
    </source>
</evidence>
<evidence type="ECO:0000256" key="7">
    <source>
        <dbReference type="ARBA" id="ARBA00023136"/>
    </source>
</evidence>
<evidence type="ECO:0000313" key="11">
    <source>
        <dbReference type="EMBL" id="QCQ21825.1"/>
    </source>
</evidence>
<comment type="subunit">
    <text evidence="10">F-type ATPases have 2 components, CF(1) - the catalytic core - and CF(0) - the membrane proton channel. CF(1) has five subunits: alpha(3), beta(3), gamma(1), delta(1), epsilon(1). CF(0) has three main subunits: a, b and c.</text>
</comment>
<reference evidence="11 12" key="1">
    <citation type="submission" date="2019-05" db="EMBL/GenBank/DDBJ databases">
        <title>The Complete Genome Sequence of the n-alkane-degrading Desulfoglaeba alkanexedens ALDC reveals multiple alkylsuccinate synthase gene clusters.</title>
        <authorList>
            <person name="Callaghan A.V."/>
            <person name="Davidova I.A."/>
            <person name="Duncan K.E."/>
            <person name="Morris B."/>
            <person name="McInerney M.J."/>
        </authorList>
    </citation>
    <scope>NUCLEOTIDE SEQUENCE [LARGE SCALE GENOMIC DNA]</scope>
    <source>
        <strain evidence="11 12">ALDC</strain>
    </source>
</reference>
<keyword evidence="8 10" id="KW-0139">CF(1)</keyword>
<keyword evidence="5 10" id="KW-0375">Hydrogen ion transport</keyword>
<evidence type="ECO:0000256" key="3">
    <source>
        <dbReference type="ARBA" id="ARBA00007681"/>
    </source>
</evidence>
<evidence type="ECO:0000256" key="4">
    <source>
        <dbReference type="ARBA" id="ARBA00022448"/>
    </source>
</evidence>
<keyword evidence="12" id="KW-1185">Reference proteome</keyword>
<dbReference type="GO" id="GO:0005886">
    <property type="term" value="C:plasma membrane"/>
    <property type="evidence" value="ECO:0007669"/>
    <property type="project" value="UniProtKB-SubCell"/>
</dbReference>
<dbReference type="Proteomes" id="UP000298602">
    <property type="component" value="Chromosome"/>
</dbReference>
<evidence type="ECO:0000256" key="8">
    <source>
        <dbReference type="ARBA" id="ARBA00023196"/>
    </source>
</evidence>
<dbReference type="GO" id="GO:0042777">
    <property type="term" value="P:proton motive force-driven plasma membrane ATP synthesis"/>
    <property type="evidence" value="ECO:0007669"/>
    <property type="project" value="UniProtKB-UniRule"/>
</dbReference>
<evidence type="ECO:0000256" key="1">
    <source>
        <dbReference type="ARBA" id="ARBA00003456"/>
    </source>
</evidence>
<evidence type="ECO:0000313" key="12">
    <source>
        <dbReference type="Proteomes" id="UP000298602"/>
    </source>
</evidence>
<dbReference type="PRINTS" id="PR00126">
    <property type="entry name" value="ATPASEGAMMA"/>
</dbReference>
<organism evidence="11 12">
    <name type="scientific">Desulfoglaeba alkanexedens ALDC</name>
    <dbReference type="NCBI Taxonomy" id="980445"/>
    <lineage>
        <taxon>Bacteria</taxon>
        <taxon>Pseudomonadati</taxon>
        <taxon>Thermodesulfobacteriota</taxon>
        <taxon>Syntrophobacteria</taxon>
        <taxon>Syntrophobacterales</taxon>
        <taxon>Syntrophobacteraceae</taxon>
        <taxon>Desulfoglaeba</taxon>
    </lineage>
</organism>
<dbReference type="Gene3D" id="1.10.287.80">
    <property type="entry name" value="ATP synthase, gamma subunit, helix hairpin domain"/>
    <property type="match status" value="1"/>
</dbReference>
<dbReference type="GO" id="GO:0045259">
    <property type="term" value="C:proton-transporting ATP synthase complex"/>
    <property type="evidence" value="ECO:0007669"/>
    <property type="project" value="UniProtKB-KW"/>
</dbReference>
<keyword evidence="7 10" id="KW-0472">Membrane</keyword>
<sequence>MATLRDIKRKIDAVKKTSQITKAMNMVAAAKLRGAQENMERFQVYASKFREVIGRLAGGVEADGEFALMTPREEVRKVELVLLTADRGLCGSFNNNLIFTAERFFQQKRDEGVEVSITAAGKKGRDYLRRRRYPVRASYLGLLNKPNYDDAFQLGRELIALFEEGECDEVYVIYSHFRSMVKQEATLLRLLPIVPEQAEEEELAGREYIFEPSHQELLTDLLPNYVYNQLLDCYYLTAVSEHAARMTAMENATNNCKELVKDLTLTYNKARQAAITKELMDIVGGAEALKK</sequence>
<dbReference type="PROSITE" id="PS00153">
    <property type="entry name" value="ATPASE_GAMMA"/>
    <property type="match status" value="1"/>
</dbReference>
<dbReference type="NCBIfam" id="TIGR01146">
    <property type="entry name" value="ATPsyn_F1gamma"/>
    <property type="match status" value="1"/>
</dbReference>
<dbReference type="PANTHER" id="PTHR11693:SF22">
    <property type="entry name" value="ATP SYNTHASE SUBUNIT GAMMA, MITOCHONDRIAL"/>
    <property type="match status" value="1"/>
</dbReference>
<comment type="function">
    <text evidence="1 10">Produces ATP from ADP in the presence of a proton gradient across the membrane. The gamma chain is believed to be important in regulating ATPase activity and the flow of protons through the CF(0) complex.</text>
</comment>
<dbReference type="GO" id="GO:0005524">
    <property type="term" value="F:ATP binding"/>
    <property type="evidence" value="ECO:0007669"/>
    <property type="project" value="UniProtKB-UniRule"/>
</dbReference>
<reference evidence="11 12" key="2">
    <citation type="submission" date="2019-05" db="EMBL/GenBank/DDBJ databases">
        <authorList>
            <person name="Suflita J.M."/>
            <person name="Marks C.R."/>
        </authorList>
    </citation>
    <scope>NUCLEOTIDE SEQUENCE [LARGE SCALE GENOMIC DNA]</scope>
    <source>
        <strain evidence="11 12">ALDC</strain>
    </source>
</reference>
<protein>
    <recommendedName>
        <fullName evidence="10">ATP synthase gamma chain</fullName>
    </recommendedName>
    <alternativeName>
        <fullName evidence="10">ATP synthase F1 sector gamma subunit</fullName>
    </alternativeName>
    <alternativeName>
        <fullName evidence="10">F-ATPase gamma subunit</fullName>
    </alternativeName>
</protein>
<accession>A0A4P8L487</accession>
<name>A0A4P8L487_9BACT</name>
<comment type="subcellular location">
    <subcellularLocation>
        <location evidence="10">Cell membrane</location>
        <topology evidence="10">Peripheral membrane protein</topology>
    </subcellularLocation>
    <subcellularLocation>
        <location evidence="2">Membrane</location>
        <topology evidence="2">Peripheral membrane protein</topology>
    </subcellularLocation>
</comment>
<evidence type="ECO:0000256" key="6">
    <source>
        <dbReference type="ARBA" id="ARBA00023065"/>
    </source>
</evidence>
<dbReference type="KEGG" id="dax:FDQ92_06315"/>
<dbReference type="InterPro" id="IPR035968">
    <property type="entry name" value="ATP_synth_F1_ATPase_gsu"/>
</dbReference>
<dbReference type="Pfam" id="PF00231">
    <property type="entry name" value="ATP-synt"/>
    <property type="match status" value="1"/>
</dbReference>
<proteinExistence type="inferred from homology"/>
<dbReference type="HAMAP" id="MF_00815">
    <property type="entry name" value="ATP_synth_gamma_bact"/>
    <property type="match status" value="1"/>
</dbReference>
<dbReference type="InterPro" id="IPR023632">
    <property type="entry name" value="ATP_synth_F1_gsu_CS"/>
</dbReference>
<dbReference type="AlphaFoldDB" id="A0A4P8L487"/>
<dbReference type="Gene3D" id="3.40.1380.10">
    <property type="match status" value="1"/>
</dbReference>
<comment type="similarity">
    <text evidence="3 10">Belongs to the ATPase gamma chain family.</text>
</comment>
<dbReference type="RefSeq" id="WP_137423794.1">
    <property type="nucleotide sequence ID" value="NZ_CP040098.1"/>
</dbReference>
<keyword evidence="9 10" id="KW-0066">ATP synthesis</keyword>
<dbReference type="OrthoDB" id="9812769at2"/>
<dbReference type="InterPro" id="IPR000131">
    <property type="entry name" value="ATP_synth_F1_gsu"/>
</dbReference>
<keyword evidence="6 10" id="KW-0406">Ion transport</keyword>
<dbReference type="PANTHER" id="PTHR11693">
    <property type="entry name" value="ATP SYNTHASE GAMMA CHAIN"/>
    <property type="match status" value="1"/>
</dbReference>
<dbReference type="SUPFAM" id="SSF52943">
    <property type="entry name" value="ATP synthase (F1-ATPase), gamma subunit"/>
    <property type="match status" value="1"/>
</dbReference>
<gene>
    <name evidence="10 11" type="primary">atpG</name>
    <name evidence="11" type="ORF">FDQ92_06315</name>
</gene>
<evidence type="ECO:0000256" key="2">
    <source>
        <dbReference type="ARBA" id="ARBA00004170"/>
    </source>
</evidence>
<dbReference type="EMBL" id="CP040098">
    <property type="protein sequence ID" value="QCQ21825.1"/>
    <property type="molecule type" value="Genomic_DNA"/>
</dbReference>